<keyword evidence="2" id="KW-1185">Reference proteome</keyword>
<evidence type="ECO:0000313" key="1">
    <source>
        <dbReference type="EMBL" id="CAG5099489.1"/>
    </source>
</evidence>
<dbReference type="Proteomes" id="UP001158576">
    <property type="component" value="Chromosome XSR"/>
</dbReference>
<organism evidence="1 2">
    <name type="scientific">Oikopleura dioica</name>
    <name type="common">Tunicate</name>
    <dbReference type="NCBI Taxonomy" id="34765"/>
    <lineage>
        <taxon>Eukaryota</taxon>
        <taxon>Metazoa</taxon>
        <taxon>Chordata</taxon>
        <taxon>Tunicata</taxon>
        <taxon>Appendicularia</taxon>
        <taxon>Copelata</taxon>
        <taxon>Oikopleuridae</taxon>
        <taxon>Oikopleura</taxon>
    </lineage>
</organism>
<sequence length="90" mass="10330">MWVFMGLAVICGIAFPLLILVNCKIDRFINFIQVVFGKVPKVKRPHWNNMEANEHIHRNSTTLAVLPSHQYNFFREGASSRIIPNSNAHL</sequence>
<accession>A0ABN7SGX9</accession>
<gene>
    <name evidence="1" type="ORF">OKIOD_LOCUS8104</name>
</gene>
<reference evidence="1 2" key="1">
    <citation type="submission" date="2021-04" db="EMBL/GenBank/DDBJ databases">
        <authorList>
            <person name="Bliznina A."/>
        </authorList>
    </citation>
    <scope>NUCLEOTIDE SEQUENCE [LARGE SCALE GENOMIC DNA]</scope>
</reference>
<name>A0ABN7SGX9_OIKDI</name>
<dbReference type="EMBL" id="OU015569">
    <property type="protein sequence ID" value="CAG5099489.1"/>
    <property type="molecule type" value="Genomic_DNA"/>
</dbReference>
<protein>
    <submittedName>
        <fullName evidence="1">Oidioi.mRNA.OKI2018_I69.XSR.g16546.t1.cds</fullName>
    </submittedName>
</protein>
<evidence type="ECO:0000313" key="2">
    <source>
        <dbReference type="Proteomes" id="UP001158576"/>
    </source>
</evidence>
<proteinExistence type="predicted"/>